<dbReference type="EMBL" id="JABUKG010000002">
    <property type="protein sequence ID" value="MBY6319604.1"/>
    <property type="molecule type" value="Genomic_DNA"/>
</dbReference>
<evidence type="ECO:0000313" key="1">
    <source>
        <dbReference type="EMBL" id="MBY6319604.1"/>
    </source>
</evidence>
<gene>
    <name evidence="1" type="ORF">HQ605_02085</name>
</gene>
<evidence type="ECO:0000313" key="2">
    <source>
        <dbReference type="Proteomes" id="UP001520140"/>
    </source>
</evidence>
<dbReference type="RefSeq" id="WP_068102159.1">
    <property type="nucleotide sequence ID" value="NZ_JABUKE010000002.1"/>
</dbReference>
<proteinExistence type="predicted"/>
<name>A0ABS7NNL2_9NOCA</name>
<reference evidence="1 2" key="1">
    <citation type="submission" date="2020-06" db="EMBL/GenBank/DDBJ databases">
        <title>Taxonomy, biology and ecology of Rhodococcus bacteria occurring in California pistachio and other woody hosts as revealed by genome sequence analyses.</title>
        <authorList>
            <person name="Gai Y."/>
            <person name="Riely B."/>
        </authorList>
    </citation>
    <scope>NUCLEOTIDE SEQUENCE [LARGE SCALE GENOMIC DNA]</scope>
    <source>
        <strain evidence="1 2">BP-284</strain>
    </source>
</reference>
<organism evidence="1 2">
    <name type="scientific">Rhodococcoides kroppenstedtii</name>
    <dbReference type="NCBI Taxonomy" id="293050"/>
    <lineage>
        <taxon>Bacteria</taxon>
        <taxon>Bacillati</taxon>
        <taxon>Actinomycetota</taxon>
        <taxon>Actinomycetes</taxon>
        <taxon>Mycobacteriales</taxon>
        <taxon>Nocardiaceae</taxon>
        <taxon>Rhodococcoides</taxon>
    </lineage>
</organism>
<keyword evidence="2" id="KW-1185">Reference proteome</keyword>
<dbReference type="Proteomes" id="UP001520140">
    <property type="component" value="Unassembled WGS sequence"/>
</dbReference>
<comment type="caution">
    <text evidence="1">The sequence shown here is derived from an EMBL/GenBank/DDBJ whole genome shotgun (WGS) entry which is preliminary data.</text>
</comment>
<accession>A0ABS7NNL2</accession>
<protein>
    <submittedName>
        <fullName evidence="1">Uncharacterized protein</fullName>
    </submittedName>
</protein>
<sequence length="75" mass="8198">MYLNVDTRYVGDVAEVVRIPQQRSDLPSEMTPGAFVVGTSYLLSITPDGYIAACGQSGPARDELRAVYDEAFTPR</sequence>